<reference evidence="4 5" key="1">
    <citation type="submission" date="2021-03" db="EMBL/GenBank/DDBJ databases">
        <title>Complete Genome of Pseudoalteromonas viridis Strain BBR56, a new biocontrol bacterial candidate.</title>
        <authorList>
            <person name="Handayani D.P."/>
            <person name="Isnansetyo A."/>
            <person name="Istiqomah I."/>
            <person name="Jumina J."/>
        </authorList>
    </citation>
    <scope>NUCLEOTIDE SEQUENCE [LARGE SCALE GENOMIC DNA]</scope>
    <source>
        <strain evidence="4 5">BBR56</strain>
    </source>
</reference>
<dbReference type="InterPro" id="IPR006976">
    <property type="entry name" value="VanZ-like"/>
</dbReference>
<keyword evidence="5" id="KW-1185">Reference proteome</keyword>
<dbReference type="PANTHER" id="PTHR28008:SF1">
    <property type="entry name" value="DOMAIN PROTEIN, PUTATIVE (AFU_ORTHOLOGUE AFUA_3G10980)-RELATED"/>
    <property type="match status" value="1"/>
</dbReference>
<sequence>MARRLYQCLLLLSLAVCTFLFAKEIQANQVVRFAHADKVAHFGVFFVLAFFSHHAFRFKIWFHLVLLTLYGAGIEWMQDSLPYRQASLGDFIADLAGAISYFLVYWAYCKKTGKPNA</sequence>
<evidence type="ECO:0000256" key="2">
    <source>
        <dbReference type="SAM" id="SignalP"/>
    </source>
</evidence>
<dbReference type="Pfam" id="PF04892">
    <property type="entry name" value="VanZ"/>
    <property type="match status" value="1"/>
</dbReference>
<dbReference type="Proteomes" id="UP000665025">
    <property type="component" value="Chromosome 1"/>
</dbReference>
<feature type="transmembrane region" description="Helical" evidence="1">
    <location>
        <begin position="58"/>
        <end position="76"/>
    </location>
</feature>
<accession>A0ABX7VB17</accession>
<organism evidence="4 5">
    <name type="scientific">Pseudoalteromonas viridis</name>
    <dbReference type="NCBI Taxonomy" id="339617"/>
    <lineage>
        <taxon>Bacteria</taxon>
        <taxon>Pseudomonadati</taxon>
        <taxon>Pseudomonadota</taxon>
        <taxon>Gammaproteobacteria</taxon>
        <taxon>Alteromonadales</taxon>
        <taxon>Pseudoalteromonadaceae</taxon>
        <taxon>Pseudoalteromonas</taxon>
    </lineage>
</organism>
<name>A0ABX7VB17_9GAMM</name>
<gene>
    <name evidence="4" type="ORF">J5X90_08140</name>
</gene>
<feature type="chain" id="PRO_5045659280" evidence="2">
    <location>
        <begin position="23"/>
        <end position="117"/>
    </location>
</feature>
<keyword evidence="2" id="KW-0732">Signal</keyword>
<dbReference type="EMBL" id="CP072425">
    <property type="protein sequence ID" value="QTL36976.1"/>
    <property type="molecule type" value="Genomic_DNA"/>
</dbReference>
<keyword evidence="1" id="KW-1133">Transmembrane helix</keyword>
<dbReference type="NCBIfam" id="NF037970">
    <property type="entry name" value="vanZ_1"/>
    <property type="match status" value="1"/>
</dbReference>
<keyword evidence="1" id="KW-0812">Transmembrane</keyword>
<feature type="signal peptide" evidence="2">
    <location>
        <begin position="1"/>
        <end position="22"/>
    </location>
</feature>
<evidence type="ECO:0000313" key="5">
    <source>
        <dbReference type="Proteomes" id="UP000665025"/>
    </source>
</evidence>
<keyword evidence="1" id="KW-0472">Membrane</keyword>
<evidence type="ECO:0000313" key="4">
    <source>
        <dbReference type="EMBL" id="QTL36976.1"/>
    </source>
</evidence>
<evidence type="ECO:0000259" key="3">
    <source>
        <dbReference type="Pfam" id="PF04892"/>
    </source>
</evidence>
<feature type="domain" description="VanZ-like" evidence="3">
    <location>
        <begin position="31"/>
        <end position="106"/>
    </location>
</feature>
<proteinExistence type="predicted"/>
<dbReference type="PANTHER" id="PTHR28008">
    <property type="entry name" value="DOMAIN PROTEIN, PUTATIVE (AFU_ORTHOLOGUE AFUA_3G10980)-RELATED"/>
    <property type="match status" value="1"/>
</dbReference>
<protein>
    <submittedName>
        <fullName evidence="4">VanZ family protein</fullName>
    </submittedName>
</protein>
<evidence type="ECO:0000256" key="1">
    <source>
        <dbReference type="SAM" id="Phobius"/>
    </source>
</evidence>
<feature type="transmembrane region" description="Helical" evidence="1">
    <location>
        <begin position="32"/>
        <end position="51"/>
    </location>
</feature>
<dbReference type="RefSeq" id="WP_209053329.1">
    <property type="nucleotide sequence ID" value="NZ_CP072425.1"/>
</dbReference>
<feature type="transmembrane region" description="Helical" evidence="1">
    <location>
        <begin position="88"/>
        <end position="108"/>
    </location>
</feature>